<dbReference type="CDD" id="cd00761">
    <property type="entry name" value="Glyco_tranf_GTA_type"/>
    <property type="match status" value="1"/>
</dbReference>
<sequence length="257" mass="28419">MIIPVYNEQDYILDTLRAIDAQEFDSTVHRDLLGGFRVIVVDNNSTDTTAELVNAYIEAGTRFPVEIITETEKGSGCAADSGAKRAIELGAKFIARTDADSLPATDWLAHLLIPLFKGKHLVGGRVKARSDEGTSSFAFNAIGHLWRVGHAAEWLRTRRGPEDQRRSFAVVGNNMAIDAEIYTECGGFPRTNMSDLDDDYVLQQRVRHVAGGDAIALQKDALVYTSLRRLEAFGVKDFVAWYHDRDGAGKTMEADVR</sequence>
<evidence type="ECO:0000256" key="5">
    <source>
        <dbReference type="ARBA" id="ARBA00023136"/>
    </source>
</evidence>
<keyword evidence="2" id="KW-1003">Cell membrane</keyword>
<evidence type="ECO:0000256" key="2">
    <source>
        <dbReference type="ARBA" id="ARBA00022475"/>
    </source>
</evidence>
<dbReference type="InterPro" id="IPR029044">
    <property type="entry name" value="Nucleotide-diphossugar_trans"/>
</dbReference>
<dbReference type="AlphaFoldDB" id="A0AAU4JZ94"/>
<dbReference type="Gene3D" id="3.90.550.10">
    <property type="entry name" value="Spore Coat Polysaccharide Biosynthesis Protein SpsA, Chain A"/>
    <property type="match status" value="1"/>
</dbReference>
<name>A0AAU4JZ94_9NOCA</name>
<accession>A0AAU4JZ94</accession>
<evidence type="ECO:0000256" key="7">
    <source>
        <dbReference type="ARBA" id="ARBA00037904"/>
    </source>
</evidence>
<keyword evidence="3" id="KW-0328">Glycosyltransferase</keyword>
<dbReference type="Proteomes" id="UP001432128">
    <property type="component" value="Chromosome"/>
</dbReference>
<evidence type="ECO:0000256" key="1">
    <source>
        <dbReference type="ARBA" id="ARBA00004236"/>
    </source>
</evidence>
<organism evidence="11 12">
    <name type="scientific">Williamsia herbipolensis</name>
    <dbReference type="NCBI Taxonomy" id="1603258"/>
    <lineage>
        <taxon>Bacteria</taxon>
        <taxon>Bacillati</taxon>
        <taxon>Actinomycetota</taxon>
        <taxon>Actinomycetes</taxon>
        <taxon>Mycobacteriales</taxon>
        <taxon>Nocardiaceae</taxon>
        <taxon>Williamsia</taxon>
    </lineage>
</organism>
<evidence type="ECO:0000259" key="10">
    <source>
        <dbReference type="Pfam" id="PF00535"/>
    </source>
</evidence>
<dbReference type="GO" id="GO:0005886">
    <property type="term" value="C:plasma membrane"/>
    <property type="evidence" value="ECO:0007669"/>
    <property type="project" value="UniProtKB-SubCell"/>
</dbReference>
<gene>
    <name evidence="11" type="ORF">OG579_15610</name>
</gene>
<evidence type="ECO:0000313" key="11">
    <source>
        <dbReference type="EMBL" id="WUM19135.1"/>
    </source>
</evidence>
<protein>
    <recommendedName>
        <fullName evidence="9">4,4'-diaponeurosporenoate glycosyltransferase</fullName>
    </recommendedName>
</protein>
<comment type="similarity">
    <text evidence="8">Belongs to the glycosyltransferase 2 family. CrtQ subfamily.</text>
</comment>
<dbReference type="SUPFAM" id="SSF53448">
    <property type="entry name" value="Nucleotide-diphospho-sugar transferases"/>
    <property type="match status" value="1"/>
</dbReference>
<evidence type="ECO:0000256" key="4">
    <source>
        <dbReference type="ARBA" id="ARBA00022679"/>
    </source>
</evidence>
<dbReference type="KEGG" id="whr:OG579_15610"/>
<dbReference type="GO" id="GO:0016757">
    <property type="term" value="F:glycosyltransferase activity"/>
    <property type="evidence" value="ECO:0007669"/>
    <property type="project" value="UniProtKB-KW"/>
</dbReference>
<dbReference type="PANTHER" id="PTHR43646">
    <property type="entry name" value="GLYCOSYLTRANSFERASE"/>
    <property type="match status" value="1"/>
</dbReference>
<dbReference type="Pfam" id="PF00535">
    <property type="entry name" value="Glycos_transf_2"/>
    <property type="match status" value="1"/>
</dbReference>
<evidence type="ECO:0000256" key="6">
    <source>
        <dbReference type="ARBA" id="ARBA00037281"/>
    </source>
</evidence>
<keyword evidence="5" id="KW-0472">Membrane</keyword>
<dbReference type="PANTHER" id="PTHR43646:SF2">
    <property type="entry name" value="GLYCOSYLTRANSFERASE 2-LIKE DOMAIN-CONTAINING PROTEIN"/>
    <property type="match status" value="1"/>
</dbReference>
<evidence type="ECO:0000256" key="8">
    <source>
        <dbReference type="ARBA" id="ARBA00038120"/>
    </source>
</evidence>
<keyword evidence="4" id="KW-0808">Transferase</keyword>
<comment type="subcellular location">
    <subcellularLocation>
        <location evidence="1">Cell membrane</location>
    </subcellularLocation>
</comment>
<comment type="function">
    <text evidence="6">Catalyzes the glycosylation of 4,4'-diaponeurosporenoate, i.e. the esterification of glucose at the C1'' position with the carboxyl group of 4,4'-diaponeurosporenic acid, to form glycosyl-4,4'-diaponeurosporenoate. This is a step in the biosynthesis of staphyloxanthin, an orange pigment present in most staphylococci strains.</text>
</comment>
<dbReference type="InterPro" id="IPR001173">
    <property type="entry name" value="Glyco_trans_2-like"/>
</dbReference>
<dbReference type="RefSeq" id="WP_328856691.1">
    <property type="nucleotide sequence ID" value="NZ_CP108021.1"/>
</dbReference>
<comment type="pathway">
    <text evidence="7">Carotenoid biosynthesis; staphyloxanthin biosynthesis; staphyloxanthin from farnesyl diphosphate: step 4/5.</text>
</comment>
<keyword evidence="12" id="KW-1185">Reference proteome</keyword>
<reference evidence="11 12" key="1">
    <citation type="submission" date="2022-10" db="EMBL/GenBank/DDBJ databases">
        <title>The complete genomes of actinobacterial strains from the NBC collection.</title>
        <authorList>
            <person name="Joergensen T.S."/>
            <person name="Alvarez Arevalo M."/>
            <person name="Sterndorff E.B."/>
            <person name="Faurdal D."/>
            <person name="Vuksanovic O."/>
            <person name="Mourched A.-S."/>
            <person name="Charusanti P."/>
            <person name="Shaw S."/>
            <person name="Blin K."/>
            <person name="Weber T."/>
        </authorList>
    </citation>
    <scope>NUCLEOTIDE SEQUENCE [LARGE SCALE GENOMIC DNA]</scope>
    <source>
        <strain evidence="11 12">NBC_00319</strain>
    </source>
</reference>
<evidence type="ECO:0000256" key="3">
    <source>
        <dbReference type="ARBA" id="ARBA00022676"/>
    </source>
</evidence>
<evidence type="ECO:0000256" key="9">
    <source>
        <dbReference type="ARBA" id="ARBA00040345"/>
    </source>
</evidence>
<dbReference type="EMBL" id="CP108021">
    <property type="protein sequence ID" value="WUM19135.1"/>
    <property type="molecule type" value="Genomic_DNA"/>
</dbReference>
<feature type="domain" description="Glycosyltransferase 2-like" evidence="10">
    <location>
        <begin position="2"/>
        <end position="139"/>
    </location>
</feature>
<proteinExistence type="inferred from homology"/>
<evidence type="ECO:0000313" key="12">
    <source>
        <dbReference type="Proteomes" id="UP001432128"/>
    </source>
</evidence>